<evidence type="ECO:0000256" key="5">
    <source>
        <dbReference type="ARBA" id="ARBA00022692"/>
    </source>
</evidence>
<keyword evidence="9" id="KW-0472">Membrane</keyword>
<keyword evidence="14" id="KW-1185">Reference proteome</keyword>
<gene>
    <name evidence="13" type="ORF">Sjap_011099</name>
</gene>
<dbReference type="InterPro" id="IPR013210">
    <property type="entry name" value="LRR_N_plant-typ"/>
</dbReference>
<dbReference type="InterPro" id="IPR001611">
    <property type="entry name" value="Leu-rich_rpt"/>
</dbReference>
<dbReference type="Pfam" id="PF08263">
    <property type="entry name" value="LRRNT_2"/>
    <property type="match status" value="1"/>
</dbReference>
<dbReference type="Pfam" id="PF00560">
    <property type="entry name" value="LRR_1"/>
    <property type="match status" value="6"/>
</dbReference>
<dbReference type="Gene3D" id="3.80.10.10">
    <property type="entry name" value="Ribonuclease Inhibitor"/>
    <property type="match status" value="5"/>
</dbReference>
<evidence type="ECO:0000313" key="14">
    <source>
        <dbReference type="Proteomes" id="UP001417504"/>
    </source>
</evidence>
<dbReference type="SMART" id="SM00369">
    <property type="entry name" value="LRR_TYP"/>
    <property type="match status" value="10"/>
</dbReference>
<evidence type="ECO:0000256" key="4">
    <source>
        <dbReference type="ARBA" id="ARBA00022614"/>
    </source>
</evidence>
<keyword evidence="10" id="KW-0325">Glycoprotein</keyword>
<dbReference type="SUPFAM" id="SSF52047">
    <property type="entry name" value="RNI-like"/>
    <property type="match status" value="1"/>
</dbReference>
<comment type="caution">
    <text evidence="13">The sequence shown here is derived from an EMBL/GenBank/DDBJ whole genome shotgun (WGS) entry which is preliminary data.</text>
</comment>
<dbReference type="AlphaFoldDB" id="A0AAP0P4E2"/>
<comment type="subcellular location">
    <subcellularLocation>
        <location evidence="1">Cell membrane</location>
        <topology evidence="1">Single-pass type I membrane protein</topology>
    </subcellularLocation>
</comment>
<dbReference type="PANTHER" id="PTHR48062:SF52">
    <property type="entry name" value="RECEPTOR-LIKE PROTEIN 8-RELATED"/>
    <property type="match status" value="1"/>
</dbReference>
<keyword evidence="8" id="KW-1133">Transmembrane helix</keyword>
<reference evidence="13 14" key="1">
    <citation type="submission" date="2024-01" db="EMBL/GenBank/DDBJ databases">
        <title>Genome assemblies of Stephania.</title>
        <authorList>
            <person name="Yang L."/>
        </authorList>
    </citation>
    <scope>NUCLEOTIDE SEQUENCE [LARGE SCALE GENOMIC DNA]</scope>
    <source>
        <strain evidence="13">QJT</strain>
        <tissue evidence="13">Leaf</tissue>
    </source>
</reference>
<keyword evidence="3" id="KW-1003">Cell membrane</keyword>
<keyword evidence="7" id="KW-0677">Repeat</keyword>
<keyword evidence="6 11" id="KW-0732">Signal</keyword>
<keyword evidence="4" id="KW-0433">Leucine-rich repeat</keyword>
<evidence type="ECO:0000256" key="7">
    <source>
        <dbReference type="ARBA" id="ARBA00022737"/>
    </source>
</evidence>
<dbReference type="EMBL" id="JBBNAE010000004">
    <property type="protein sequence ID" value="KAK9130612.1"/>
    <property type="molecule type" value="Genomic_DNA"/>
</dbReference>
<evidence type="ECO:0000256" key="10">
    <source>
        <dbReference type="ARBA" id="ARBA00023180"/>
    </source>
</evidence>
<comment type="similarity">
    <text evidence="2">Belongs to the RLP family.</text>
</comment>
<feature type="signal peptide" evidence="11">
    <location>
        <begin position="1"/>
        <end position="25"/>
    </location>
</feature>
<dbReference type="SUPFAM" id="SSF52058">
    <property type="entry name" value="L domain-like"/>
    <property type="match status" value="1"/>
</dbReference>
<dbReference type="FunFam" id="3.80.10.10:FF:000041">
    <property type="entry name" value="LRR receptor-like serine/threonine-protein kinase ERECTA"/>
    <property type="match status" value="3"/>
</dbReference>
<evidence type="ECO:0000256" key="11">
    <source>
        <dbReference type="SAM" id="SignalP"/>
    </source>
</evidence>
<name>A0AAP0P4E2_9MAGN</name>
<keyword evidence="5" id="KW-0812">Transmembrane</keyword>
<dbReference type="InterPro" id="IPR032675">
    <property type="entry name" value="LRR_dom_sf"/>
</dbReference>
<evidence type="ECO:0000256" key="6">
    <source>
        <dbReference type="ARBA" id="ARBA00022729"/>
    </source>
</evidence>
<feature type="domain" description="Leucine-rich repeat-containing N-terminal plant-type" evidence="12">
    <location>
        <begin position="30"/>
        <end position="71"/>
    </location>
</feature>
<dbReference type="Pfam" id="PF13855">
    <property type="entry name" value="LRR_8"/>
    <property type="match status" value="1"/>
</dbReference>
<proteinExistence type="inferred from homology"/>
<dbReference type="SMART" id="SM00365">
    <property type="entry name" value="LRR_SD22"/>
    <property type="match status" value="6"/>
</dbReference>
<dbReference type="InterPro" id="IPR051502">
    <property type="entry name" value="RLP_Defense_Trigger"/>
</dbReference>
<protein>
    <recommendedName>
        <fullName evidence="12">Leucine-rich repeat-containing N-terminal plant-type domain-containing protein</fullName>
    </recommendedName>
</protein>
<dbReference type="InterPro" id="IPR003591">
    <property type="entry name" value="Leu-rich_rpt_typical-subtyp"/>
</dbReference>
<evidence type="ECO:0000313" key="13">
    <source>
        <dbReference type="EMBL" id="KAK9130612.1"/>
    </source>
</evidence>
<sequence>MERSCNGAMLCFWAFFVLIIGSHQAFGCLTEERNALLLIKAEFNYPNYTSLPSWNAVDSSDCCAWEKIKCDGNTGRVIEISLNFTREYLESYDSTVINSINVWSLNASLFLPFKELRSLDLSNNFLSGWTETNGFKILSSLGNLKSLDLHWNNFRTLKYVGTISSLKALDLGSNGLEGSFPNEELTTLTNLEKLDLSVNYLNGSISPSIGSLNFLKTLSLRNNHLVGSLPFEGLCKLKNIQELDFSVNKLEGSLPLCLGNLKSLRLLDLSENLFKGSIPHLLIPSLTSLEYLSLSNNRFGGLISFGSFANLSKLQVFKLECSNYKVDIETEYPPNWTPTFQLKILQISNCIVNRGSGVVPSFLSKQYDLRSVDLSNNALRGYLPTWLIGTNDKLEALNLMNNFFVVPRNLSSVHTNPNIYKLDISANTLRGRLPPKLGYLLPNLGIFNASGNALQGGIPKSIGQMKKLQLLDLSNNNFSGEIPNELIMGCFSLTILRLSNNSLHGQVFPRNSNLTELYSLYLDDNHFDGIGRGLSFSNYLNTLSIRNNHISGRLPSWIGNLSNLQTLTLSKNQFKGPIPTSFCNLNKLVFFDLSRNNFSGAMPSCFNQSSLRYIHLQGNGFTGSLPNVLARSPDLVTLDLRDNHFFGTIPNWISKLLKLRILLLKGNNLHGYIPTQLCHLNKLGIADLSRNRLSGSIPSCLKNITLSETESDEFRLSYGWTQFRSLFTYSYENKLDDIITRFEPNQYEEEFIAAYRTTLHNGDL</sequence>
<evidence type="ECO:0000256" key="3">
    <source>
        <dbReference type="ARBA" id="ARBA00022475"/>
    </source>
</evidence>
<organism evidence="13 14">
    <name type="scientific">Stephania japonica</name>
    <dbReference type="NCBI Taxonomy" id="461633"/>
    <lineage>
        <taxon>Eukaryota</taxon>
        <taxon>Viridiplantae</taxon>
        <taxon>Streptophyta</taxon>
        <taxon>Embryophyta</taxon>
        <taxon>Tracheophyta</taxon>
        <taxon>Spermatophyta</taxon>
        <taxon>Magnoliopsida</taxon>
        <taxon>Ranunculales</taxon>
        <taxon>Menispermaceae</taxon>
        <taxon>Menispermoideae</taxon>
        <taxon>Cissampelideae</taxon>
        <taxon>Stephania</taxon>
    </lineage>
</organism>
<dbReference type="Proteomes" id="UP001417504">
    <property type="component" value="Unassembled WGS sequence"/>
</dbReference>
<feature type="chain" id="PRO_5042893952" description="Leucine-rich repeat-containing N-terminal plant-type domain-containing protein" evidence="11">
    <location>
        <begin position="26"/>
        <end position="764"/>
    </location>
</feature>
<evidence type="ECO:0000256" key="2">
    <source>
        <dbReference type="ARBA" id="ARBA00009592"/>
    </source>
</evidence>
<dbReference type="PANTHER" id="PTHR48062">
    <property type="entry name" value="RECEPTOR-LIKE PROTEIN 14"/>
    <property type="match status" value="1"/>
</dbReference>
<accession>A0AAP0P4E2</accession>
<evidence type="ECO:0000259" key="12">
    <source>
        <dbReference type="Pfam" id="PF08263"/>
    </source>
</evidence>
<evidence type="ECO:0000256" key="8">
    <source>
        <dbReference type="ARBA" id="ARBA00022989"/>
    </source>
</evidence>
<evidence type="ECO:0000256" key="9">
    <source>
        <dbReference type="ARBA" id="ARBA00023136"/>
    </source>
</evidence>
<dbReference type="GO" id="GO:0005886">
    <property type="term" value="C:plasma membrane"/>
    <property type="evidence" value="ECO:0007669"/>
    <property type="project" value="UniProtKB-SubCell"/>
</dbReference>
<evidence type="ECO:0000256" key="1">
    <source>
        <dbReference type="ARBA" id="ARBA00004251"/>
    </source>
</evidence>